<reference evidence="1 2" key="1">
    <citation type="submission" date="2019-03" db="EMBL/GenBank/DDBJ databases">
        <authorList>
            <person name="Kim H."/>
            <person name="Yu S.-M."/>
        </authorList>
    </citation>
    <scope>NUCLEOTIDE SEQUENCE [LARGE SCALE GENOMIC DNA]</scope>
    <source>
        <strain evidence="1 2">NBC122</strain>
    </source>
</reference>
<dbReference type="EMBL" id="CP037954">
    <property type="protein sequence ID" value="QBO58412.1"/>
    <property type="molecule type" value="Genomic_DNA"/>
</dbReference>
<keyword evidence="2" id="KW-1185">Reference proteome</keyword>
<accession>A0A4P6ZFY5</accession>
<dbReference type="KEGG" id="csal:NBC122_01597"/>
<dbReference type="Proteomes" id="UP000294419">
    <property type="component" value="Chromosome"/>
</dbReference>
<proteinExistence type="predicted"/>
<protein>
    <submittedName>
        <fullName evidence="1">Uncharacterized protein</fullName>
    </submittedName>
</protein>
<evidence type="ECO:0000313" key="2">
    <source>
        <dbReference type="Proteomes" id="UP000294419"/>
    </source>
</evidence>
<evidence type="ECO:0000313" key="1">
    <source>
        <dbReference type="EMBL" id="QBO58412.1"/>
    </source>
</evidence>
<gene>
    <name evidence="1" type="ORF">NBC122_01597</name>
</gene>
<dbReference type="AlphaFoldDB" id="A0A4P6ZFY5"/>
<organism evidence="1 2">
    <name type="scientific">Chryseobacterium salivictor</name>
    <dbReference type="NCBI Taxonomy" id="2547600"/>
    <lineage>
        <taxon>Bacteria</taxon>
        <taxon>Pseudomonadati</taxon>
        <taxon>Bacteroidota</taxon>
        <taxon>Flavobacteriia</taxon>
        <taxon>Flavobacteriales</taxon>
        <taxon>Weeksellaceae</taxon>
        <taxon>Chryseobacterium group</taxon>
        <taxon>Chryseobacterium</taxon>
    </lineage>
</organism>
<sequence>MKLLWLKVGDFAQQGTLRSRWSEIIVAQSRRLCAAGELVFCSEEKPQKTTSKGYQTPQKKAVLLKNCFVYLNSEIDNSIRLPTAGKKLPELEFTLRLSKGSTGFHFLSCRQNESLVIVCSIFF</sequence>
<name>A0A4P6ZFY5_9FLAO</name>